<sequence length="110" mass="12230">MCGDLDLCKMDLLKVKKISAFIEKPTTKLGDLPVNVIHKIFDGKLITSRYGEAVLLELAENQVFLPNRVTNIIKPNIDQFASRKCGLKFIGEKVLQSQPKSAAIFGIVEL</sequence>
<name>A0ABD2MSA2_9CUCU</name>
<dbReference type="AlphaFoldDB" id="A0ABD2MSA2"/>
<reference evidence="1 2" key="1">
    <citation type="journal article" date="2021" name="BMC Biol.">
        <title>Horizontally acquired antibacterial genes associated with adaptive radiation of ladybird beetles.</title>
        <authorList>
            <person name="Li H.S."/>
            <person name="Tang X.F."/>
            <person name="Huang Y.H."/>
            <person name="Xu Z.Y."/>
            <person name="Chen M.L."/>
            <person name="Du X.Y."/>
            <person name="Qiu B.Y."/>
            <person name="Chen P.T."/>
            <person name="Zhang W."/>
            <person name="Slipinski A."/>
            <person name="Escalona H.E."/>
            <person name="Waterhouse R.M."/>
            <person name="Zwick A."/>
            <person name="Pang H."/>
        </authorList>
    </citation>
    <scope>NUCLEOTIDE SEQUENCE [LARGE SCALE GENOMIC DNA]</scope>
    <source>
        <strain evidence="1">SYSU2018</strain>
    </source>
</reference>
<dbReference type="EMBL" id="JABFTP020000021">
    <property type="protein sequence ID" value="KAL3268976.1"/>
    <property type="molecule type" value="Genomic_DNA"/>
</dbReference>
<evidence type="ECO:0000313" key="2">
    <source>
        <dbReference type="Proteomes" id="UP001516400"/>
    </source>
</evidence>
<dbReference type="Proteomes" id="UP001516400">
    <property type="component" value="Unassembled WGS sequence"/>
</dbReference>
<gene>
    <name evidence="1" type="ORF">HHI36_008062</name>
</gene>
<accession>A0ABD2MSA2</accession>
<organism evidence="1 2">
    <name type="scientific">Cryptolaemus montrouzieri</name>
    <dbReference type="NCBI Taxonomy" id="559131"/>
    <lineage>
        <taxon>Eukaryota</taxon>
        <taxon>Metazoa</taxon>
        <taxon>Ecdysozoa</taxon>
        <taxon>Arthropoda</taxon>
        <taxon>Hexapoda</taxon>
        <taxon>Insecta</taxon>
        <taxon>Pterygota</taxon>
        <taxon>Neoptera</taxon>
        <taxon>Endopterygota</taxon>
        <taxon>Coleoptera</taxon>
        <taxon>Polyphaga</taxon>
        <taxon>Cucujiformia</taxon>
        <taxon>Coccinelloidea</taxon>
        <taxon>Coccinellidae</taxon>
        <taxon>Scymninae</taxon>
        <taxon>Scymnini</taxon>
        <taxon>Cryptolaemus</taxon>
    </lineage>
</organism>
<evidence type="ECO:0000313" key="1">
    <source>
        <dbReference type="EMBL" id="KAL3268976.1"/>
    </source>
</evidence>
<keyword evidence="2" id="KW-1185">Reference proteome</keyword>
<comment type="caution">
    <text evidence="1">The sequence shown here is derived from an EMBL/GenBank/DDBJ whole genome shotgun (WGS) entry which is preliminary data.</text>
</comment>
<proteinExistence type="predicted"/>
<protein>
    <submittedName>
        <fullName evidence="1">Uncharacterized protein</fullName>
    </submittedName>
</protein>